<evidence type="ECO:0000256" key="1">
    <source>
        <dbReference type="SAM" id="MobiDB-lite"/>
    </source>
</evidence>
<accession>A0A1Y1IQG4</accession>
<reference evidence="2 3" key="1">
    <citation type="journal article" date="2014" name="Nat. Commun.">
        <title>Klebsormidium flaccidum genome reveals primary factors for plant terrestrial adaptation.</title>
        <authorList>
            <person name="Hori K."/>
            <person name="Maruyama F."/>
            <person name="Fujisawa T."/>
            <person name="Togashi T."/>
            <person name="Yamamoto N."/>
            <person name="Seo M."/>
            <person name="Sato S."/>
            <person name="Yamada T."/>
            <person name="Mori H."/>
            <person name="Tajima N."/>
            <person name="Moriyama T."/>
            <person name="Ikeuchi M."/>
            <person name="Watanabe M."/>
            <person name="Wada H."/>
            <person name="Kobayashi K."/>
            <person name="Saito M."/>
            <person name="Masuda T."/>
            <person name="Sasaki-Sekimoto Y."/>
            <person name="Mashiguchi K."/>
            <person name="Awai K."/>
            <person name="Shimojima M."/>
            <person name="Masuda S."/>
            <person name="Iwai M."/>
            <person name="Nobusawa T."/>
            <person name="Narise T."/>
            <person name="Kondo S."/>
            <person name="Saito H."/>
            <person name="Sato R."/>
            <person name="Murakawa M."/>
            <person name="Ihara Y."/>
            <person name="Oshima-Yamada Y."/>
            <person name="Ohtaka K."/>
            <person name="Satoh M."/>
            <person name="Sonobe K."/>
            <person name="Ishii M."/>
            <person name="Ohtani R."/>
            <person name="Kanamori-Sato M."/>
            <person name="Honoki R."/>
            <person name="Miyazaki D."/>
            <person name="Mochizuki H."/>
            <person name="Umetsu J."/>
            <person name="Higashi K."/>
            <person name="Shibata D."/>
            <person name="Kamiya Y."/>
            <person name="Sato N."/>
            <person name="Nakamura Y."/>
            <person name="Tabata S."/>
            <person name="Ida S."/>
            <person name="Kurokawa K."/>
            <person name="Ohta H."/>
        </authorList>
    </citation>
    <scope>NUCLEOTIDE SEQUENCE [LARGE SCALE GENOMIC DNA]</scope>
    <source>
        <strain evidence="2 3">NIES-2285</strain>
    </source>
</reference>
<protein>
    <submittedName>
        <fullName evidence="2">Uncharacterized protein</fullName>
    </submittedName>
</protein>
<evidence type="ECO:0000313" key="3">
    <source>
        <dbReference type="Proteomes" id="UP000054558"/>
    </source>
</evidence>
<dbReference type="AlphaFoldDB" id="A0A1Y1IQG4"/>
<keyword evidence="3" id="KW-1185">Reference proteome</keyword>
<evidence type="ECO:0000313" key="2">
    <source>
        <dbReference type="EMBL" id="GAQ90867.1"/>
    </source>
</evidence>
<gene>
    <name evidence="2" type="ORF">KFL_006950020</name>
</gene>
<dbReference type="EMBL" id="DF237644">
    <property type="protein sequence ID" value="GAQ90867.1"/>
    <property type="molecule type" value="Genomic_DNA"/>
</dbReference>
<proteinExistence type="predicted"/>
<name>A0A1Y1IQG4_KLENI</name>
<sequence length="85" mass="9470">MATLACPQTQCLFNRAFGKQVVYARQPRHGLCLAFRPIAEVRVQLLQSWEGRRNRKNLGVAEKPPSECGISRPSVLPPTVVKPNS</sequence>
<dbReference type="Proteomes" id="UP000054558">
    <property type="component" value="Unassembled WGS sequence"/>
</dbReference>
<feature type="region of interest" description="Disordered" evidence="1">
    <location>
        <begin position="57"/>
        <end position="85"/>
    </location>
</feature>
<organism evidence="2 3">
    <name type="scientific">Klebsormidium nitens</name>
    <name type="common">Green alga</name>
    <name type="synonym">Ulothrix nitens</name>
    <dbReference type="NCBI Taxonomy" id="105231"/>
    <lineage>
        <taxon>Eukaryota</taxon>
        <taxon>Viridiplantae</taxon>
        <taxon>Streptophyta</taxon>
        <taxon>Klebsormidiophyceae</taxon>
        <taxon>Klebsormidiales</taxon>
        <taxon>Klebsormidiaceae</taxon>
        <taxon>Klebsormidium</taxon>
    </lineage>
</organism>